<feature type="compositionally biased region" description="Low complexity" evidence="1">
    <location>
        <begin position="326"/>
        <end position="335"/>
    </location>
</feature>
<keyword evidence="2" id="KW-0732">Signal</keyword>
<evidence type="ECO:0000256" key="1">
    <source>
        <dbReference type="SAM" id="MobiDB-lite"/>
    </source>
</evidence>
<dbReference type="EMBL" id="JBHUHZ010000002">
    <property type="protein sequence ID" value="MFD2163526.1"/>
    <property type="molecule type" value="Genomic_DNA"/>
</dbReference>
<evidence type="ECO:0000256" key="2">
    <source>
        <dbReference type="SAM" id="SignalP"/>
    </source>
</evidence>
<dbReference type="RefSeq" id="WP_255900733.1">
    <property type="nucleotide sequence ID" value="NZ_JAFMZO010000002.1"/>
</dbReference>
<name>A0ABW4ZNV2_9SPHI</name>
<sequence length="451" mass="51184">MTRSIIFFLVSGLLFAASCTSGKKALQQGNYDEAVYKAVKRLRSNNTHKKSQETLGQTYPLARQWHLNRIKNLEISYERFKWEPIAREYALLNTLYDEISRCPGCLSAVASPVNYTMEYESAKLKAAADRYEAGLLALDKGKSGDRNEAKIAFNHFMEANNWLRAYKDVTEKLKEAEYYASINVIVEPIPMQSQALKLSNEFFDNKINEFLLQAPVNRFVKFYTVKEAKRLGITKPHHVIQLAFDDFVVGQTYMHEKEMALIKDSILLATYEVEVPQTSTQNAASTSSKESKVTICHTVPGSDKAQTLEIAESALKAHLEHGDKMGSCNSSSPQPGSGGGTKKDVRKVYGQAKATMHVFTRTVESKGLLDFRILDGFTKRVISQEKLPGAFVWQSQWGYYNGDQRALEKQHHQIIKNKEVPPPAPQDLFMEFTQPIYQQLTAKIRQFYTNY</sequence>
<dbReference type="Proteomes" id="UP001597387">
    <property type="component" value="Unassembled WGS sequence"/>
</dbReference>
<gene>
    <name evidence="3" type="ORF">ACFSJU_14045</name>
</gene>
<accession>A0ABW4ZNV2</accession>
<proteinExistence type="predicted"/>
<organism evidence="3 4">
    <name type="scientific">Paradesertivirga mongoliensis</name>
    <dbReference type="NCBI Taxonomy" id="2100740"/>
    <lineage>
        <taxon>Bacteria</taxon>
        <taxon>Pseudomonadati</taxon>
        <taxon>Bacteroidota</taxon>
        <taxon>Sphingobacteriia</taxon>
        <taxon>Sphingobacteriales</taxon>
        <taxon>Sphingobacteriaceae</taxon>
        <taxon>Paradesertivirga</taxon>
    </lineage>
</organism>
<evidence type="ECO:0008006" key="5">
    <source>
        <dbReference type="Google" id="ProtNLM"/>
    </source>
</evidence>
<feature type="chain" id="PRO_5045969123" description="Lipoprotein" evidence="2">
    <location>
        <begin position="17"/>
        <end position="451"/>
    </location>
</feature>
<dbReference type="PROSITE" id="PS51257">
    <property type="entry name" value="PROKAR_LIPOPROTEIN"/>
    <property type="match status" value="1"/>
</dbReference>
<evidence type="ECO:0000313" key="4">
    <source>
        <dbReference type="Proteomes" id="UP001597387"/>
    </source>
</evidence>
<feature type="signal peptide" evidence="2">
    <location>
        <begin position="1"/>
        <end position="16"/>
    </location>
</feature>
<reference evidence="4" key="1">
    <citation type="journal article" date="2019" name="Int. J. Syst. Evol. Microbiol.">
        <title>The Global Catalogue of Microorganisms (GCM) 10K type strain sequencing project: providing services to taxonomists for standard genome sequencing and annotation.</title>
        <authorList>
            <consortium name="The Broad Institute Genomics Platform"/>
            <consortium name="The Broad Institute Genome Sequencing Center for Infectious Disease"/>
            <person name="Wu L."/>
            <person name="Ma J."/>
        </authorList>
    </citation>
    <scope>NUCLEOTIDE SEQUENCE [LARGE SCALE GENOMIC DNA]</scope>
    <source>
        <strain evidence="4">KCTC 42217</strain>
    </source>
</reference>
<feature type="region of interest" description="Disordered" evidence="1">
    <location>
        <begin position="322"/>
        <end position="344"/>
    </location>
</feature>
<protein>
    <recommendedName>
        <fullName evidence="5">Lipoprotein</fullName>
    </recommendedName>
</protein>
<keyword evidence="4" id="KW-1185">Reference proteome</keyword>
<comment type="caution">
    <text evidence="3">The sequence shown here is derived from an EMBL/GenBank/DDBJ whole genome shotgun (WGS) entry which is preliminary data.</text>
</comment>
<evidence type="ECO:0000313" key="3">
    <source>
        <dbReference type="EMBL" id="MFD2163526.1"/>
    </source>
</evidence>